<dbReference type="InterPro" id="IPR028098">
    <property type="entry name" value="Glyco_trans_4-like_N"/>
</dbReference>
<gene>
    <name evidence="6" type="ORF">DSM101010T_08900</name>
</gene>
<dbReference type="AlphaFoldDB" id="A0A7J0BHF1"/>
<dbReference type="Proteomes" id="UP000503840">
    <property type="component" value="Unassembled WGS sequence"/>
</dbReference>
<feature type="domain" description="Glycosyltransferase subfamily 4-like N-terminal" evidence="5">
    <location>
        <begin position="20"/>
        <end position="168"/>
    </location>
</feature>
<dbReference type="Gene3D" id="3.40.50.2000">
    <property type="entry name" value="Glycogen Phosphorylase B"/>
    <property type="match status" value="2"/>
</dbReference>
<reference evidence="6 7" key="1">
    <citation type="submission" date="2020-05" db="EMBL/GenBank/DDBJ databases">
        <title>Draft genome sequence of Desulfovibrio sp. strain HN2T.</title>
        <authorList>
            <person name="Ueno A."/>
            <person name="Tamazawa S."/>
            <person name="Tamamura S."/>
            <person name="Murakami T."/>
            <person name="Kiyama T."/>
            <person name="Inomata H."/>
            <person name="Amano Y."/>
            <person name="Miyakawa K."/>
            <person name="Tamaki H."/>
            <person name="Naganuma T."/>
            <person name="Kaneko K."/>
        </authorList>
    </citation>
    <scope>NUCLEOTIDE SEQUENCE [LARGE SCALE GENOMIC DNA]</scope>
    <source>
        <strain evidence="6 7">HN2</strain>
    </source>
</reference>
<keyword evidence="3" id="KW-1133">Transmembrane helix</keyword>
<dbReference type="EMBL" id="BLVO01000012">
    <property type="protein sequence ID" value="GFM32525.1"/>
    <property type="molecule type" value="Genomic_DNA"/>
</dbReference>
<dbReference type="GO" id="GO:0016780">
    <property type="term" value="F:phosphotransferase activity, for other substituted phosphate groups"/>
    <property type="evidence" value="ECO:0007669"/>
    <property type="project" value="TreeGrafter"/>
</dbReference>
<evidence type="ECO:0000313" key="6">
    <source>
        <dbReference type="EMBL" id="GFM32525.1"/>
    </source>
</evidence>
<accession>A0A7J0BHF1</accession>
<feature type="compositionally biased region" description="Basic and acidic residues" evidence="2">
    <location>
        <begin position="643"/>
        <end position="666"/>
    </location>
</feature>
<keyword evidence="7" id="KW-1185">Reference proteome</keyword>
<sequence>MQVVLTGQCALSILTEMGPLLRALKEAGHDATVVAPELDDDTRFALHSLNIRVIKYGSPAKGPALLRDAAELFSLWRTLRVLKPDLVLCQGFRQTVAGSLAAWLAGVNRIYAQPGSFASMQKKGPFLRRLRARMNRMLCKLALSTCRIVFFQSPDERTFFRDKGILPAETASKLLNGAGVDLEAYPFAPLPETGGDFEARERLVFQCISPMDKDSGLEEFAEAARQVRQDYPMTRFRLAGTPESGANPLSSSDLSLWKTWMEILPSAAHPKQLLEEASVFVLPSCRNGLPHAALAALATGRPVIATDAPGCREVVLDGVNGFSATAGSAASMADAMRRCIREHEELPAMGKASRRYAEERYDARQVCRSQLKAMHLAHAGQEAVLPQTVLGSLLKRGFDLAVTLPAFVLLLPVIGLLALRVRSGISKDIFFRQTRPGKAGKLFRILKFKTMTDATDENGKPLPDHERLTPLGSKLRSASLDELPELWNVITGEMSLVGPRPLLPQYLDRYTPRQARRHEVRPGITGWAQVNGRNAASWEERLEMDVWYVDNHSLWLDLKILFLTVWKVFRKEDVSAPGHATCPEFMGTAAATAQADCTADDMSATQGNGTPPATGDASGLTTEHVSEHVSGPVAEPVSGQAEQAERAEHTFEKSPEVRKDGASGND</sequence>
<protein>
    <recommendedName>
        <fullName evidence="8">Lipid carrier: UDP-N-acetylgalactosaminyltransferase</fullName>
    </recommendedName>
</protein>
<comment type="caution">
    <text evidence="6">The sequence shown here is derived from an EMBL/GenBank/DDBJ whole genome shotgun (WGS) entry which is preliminary data.</text>
</comment>
<organism evidence="6 7">
    <name type="scientific">Desulfovibrio subterraneus</name>
    <dbReference type="NCBI Taxonomy" id="2718620"/>
    <lineage>
        <taxon>Bacteria</taxon>
        <taxon>Pseudomonadati</taxon>
        <taxon>Thermodesulfobacteriota</taxon>
        <taxon>Desulfovibrionia</taxon>
        <taxon>Desulfovibrionales</taxon>
        <taxon>Desulfovibrionaceae</taxon>
        <taxon>Desulfovibrio</taxon>
    </lineage>
</organism>
<dbReference type="RefSeq" id="WP_174404226.1">
    <property type="nucleotide sequence ID" value="NZ_BLVO01000012.1"/>
</dbReference>
<dbReference type="PANTHER" id="PTHR30576:SF8">
    <property type="entry name" value="UNDECAPRENYL-PHOSPHATE GALACTOSE PHOSPHOTRANSFERASE"/>
    <property type="match status" value="1"/>
</dbReference>
<evidence type="ECO:0000256" key="1">
    <source>
        <dbReference type="ARBA" id="ARBA00006464"/>
    </source>
</evidence>
<evidence type="ECO:0000259" key="4">
    <source>
        <dbReference type="Pfam" id="PF02397"/>
    </source>
</evidence>
<name>A0A7J0BHF1_9BACT</name>
<evidence type="ECO:0000259" key="5">
    <source>
        <dbReference type="Pfam" id="PF13579"/>
    </source>
</evidence>
<dbReference type="SUPFAM" id="SSF53756">
    <property type="entry name" value="UDP-Glycosyltransferase/glycogen phosphorylase"/>
    <property type="match status" value="1"/>
</dbReference>
<dbReference type="Pfam" id="PF02397">
    <property type="entry name" value="Bac_transf"/>
    <property type="match status" value="1"/>
</dbReference>
<evidence type="ECO:0008006" key="8">
    <source>
        <dbReference type="Google" id="ProtNLM"/>
    </source>
</evidence>
<proteinExistence type="inferred from homology"/>
<dbReference type="Pfam" id="PF13692">
    <property type="entry name" value="Glyco_trans_1_4"/>
    <property type="match status" value="1"/>
</dbReference>
<feature type="domain" description="Bacterial sugar transferase" evidence="4">
    <location>
        <begin position="395"/>
        <end position="569"/>
    </location>
</feature>
<dbReference type="GO" id="GO:0016757">
    <property type="term" value="F:glycosyltransferase activity"/>
    <property type="evidence" value="ECO:0007669"/>
    <property type="project" value="UniProtKB-ARBA"/>
</dbReference>
<feature type="transmembrane region" description="Helical" evidence="3">
    <location>
        <begin position="400"/>
        <end position="419"/>
    </location>
</feature>
<keyword evidence="3" id="KW-0812">Transmembrane</keyword>
<keyword evidence="3" id="KW-0472">Membrane</keyword>
<dbReference type="PANTHER" id="PTHR30576">
    <property type="entry name" value="COLANIC BIOSYNTHESIS UDP-GLUCOSE LIPID CARRIER TRANSFERASE"/>
    <property type="match status" value="1"/>
</dbReference>
<comment type="similarity">
    <text evidence="1">Belongs to the bacterial sugar transferase family.</text>
</comment>
<evidence type="ECO:0000256" key="3">
    <source>
        <dbReference type="SAM" id="Phobius"/>
    </source>
</evidence>
<evidence type="ECO:0000313" key="7">
    <source>
        <dbReference type="Proteomes" id="UP000503840"/>
    </source>
</evidence>
<dbReference type="Pfam" id="PF13579">
    <property type="entry name" value="Glyco_trans_4_4"/>
    <property type="match status" value="1"/>
</dbReference>
<feature type="region of interest" description="Disordered" evidence="2">
    <location>
        <begin position="601"/>
        <end position="666"/>
    </location>
</feature>
<dbReference type="InterPro" id="IPR003362">
    <property type="entry name" value="Bact_transf"/>
</dbReference>
<evidence type="ECO:0000256" key="2">
    <source>
        <dbReference type="SAM" id="MobiDB-lite"/>
    </source>
</evidence>